<accession>A0A7C9EDY1</accession>
<sequence length="103" mass="12191">MTRELKMHRGVELCQLPLRFRLHHPQVVSPTDSHPSLYLQKITKYHPRKVISLRSLGARLKPPLQKPLWNMALWILLCLSLQQINLTQYQRSRGGEMMSHWNN</sequence>
<organism evidence="1">
    <name type="scientific">Opuntia streptacantha</name>
    <name type="common">Prickly pear cactus</name>
    <name type="synonym">Opuntia cardona</name>
    <dbReference type="NCBI Taxonomy" id="393608"/>
    <lineage>
        <taxon>Eukaryota</taxon>
        <taxon>Viridiplantae</taxon>
        <taxon>Streptophyta</taxon>
        <taxon>Embryophyta</taxon>
        <taxon>Tracheophyta</taxon>
        <taxon>Spermatophyta</taxon>
        <taxon>Magnoliopsida</taxon>
        <taxon>eudicotyledons</taxon>
        <taxon>Gunneridae</taxon>
        <taxon>Pentapetalae</taxon>
        <taxon>Caryophyllales</taxon>
        <taxon>Cactineae</taxon>
        <taxon>Cactaceae</taxon>
        <taxon>Opuntioideae</taxon>
        <taxon>Opuntia</taxon>
    </lineage>
</organism>
<proteinExistence type="predicted"/>
<protein>
    <submittedName>
        <fullName evidence="1">Uncharacterized protein</fullName>
    </submittedName>
</protein>
<evidence type="ECO:0000313" key="1">
    <source>
        <dbReference type="EMBL" id="MBA4665942.1"/>
    </source>
</evidence>
<dbReference type="EMBL" id="GISG01229941">
    <property type="protein sequence ID" value="MBA4665942.1"/>
    <property type="molecule type" value="Transcribed_RNA"/>
</dbReference>
<reference evidence="1" key="1">
    <citation type="journal article" date="2013" name="J. Plant Res.">
        <title>Effect of fungi and light on seed germination of three Opuntia species from semiarid lands of central Mexico.</title>
        <authorList>
            <person name="Delgado-Sanchez P."/>
            <person name="Jimenez-Bremont J.F."/>
            <person name="Guerrero-Gonzalez Mde L."/>
            <person name="Flores J."/>
        </authorList>
    </citation>
    <scope>NUCLEOTIDE SEQUENCE</scope>
    <source>
        <tissue evidence="1">Cladode</tissue>
    </source>
</reference>
<reference evidence="1" key="2">
    <citation type="submission" date="2020-07" db="EMBL/GenBank/DDBJ databases">
        <authorList>
            <person name="Vera ALvarez R."/>
            <person name="Arias-Moreno D.M."/>
            <person name="Jimenez-Jacinto V."/>
            <person name="Jimenez-Bremont J.F."/>
            <person name="Swaminathan K."/>
            <person name="Moose S.P."/>
            <person name="Guerrero-Gonzalez M.L."/>
            <person name="Marino-Ramirez L."/>
            <person name="Landsman D."/>
            <person name="Rodriguez-Kessler M."/>
            <person name="Delgado-Sanchez P."/>
        </authorList>
    </citation>
    <scope>NUCLEOTIDE SEQUENCE</scope>
    <source>
        <tissue evidence="1">Cladode</tissue>
    </source>
</reference>
<dbReference type="AlphaFoldDB" id="A0A7C9EDY1"/>
<name>A0A7C9EDY1_OPUST</name>